<dbReference type="InterPro" id="IPR013783">
    <property type="entry name" value="Ig-like_fold"/>
</dbReference>
<dbReference type="Gene3D" id="1.50.10.20">
    <property type="match status" value="1"/>
</dbReference>
<dbReference type="PANTHER" id="PTHR11412">
    <property type="entry name" value="MACROGLOBULIN / COMPLEMENT"/>
    <property type="match status" value="1"/>
</dbReference>
<dbReference type="InterPro" id="IPR009048">
    <property type="entry name" value="A-macroglobulin_rcpt-bd"/>
</dbReference>
<dbReference type="Gene3D" id="2.20.130.20">
    <property type="match status" value="1"/>
</dbReference>
<keyword evidence="1" id="KW-1015">Disulfide bond</keyword>
<dbReference type="OrthoDB" id="9998011at2759"/>
<proteinExistence type="predicted"/>
<evidence type="ECO:0000256" key="1">
    <source>
        <dbReference type="ARBA" id="ARBA00023157"/>
    </source>
</evidence>
<dbReference type="PROSITE" id="PS00477">
    <property type="entry name" value="ALPHA_2_MACROGLOBULIN"/>
    <property type="match status" value="1"/>
</dbReference>
<evidence type="ECO:0000313" key="6">
    <source>
        <dbReference type="Proteomes" id="UP000789524"/>
    </source>
</evidence>
<dbReference type="SMART" id="SM01419">
    <property type="entry name" value="Thiol-ester_cl"/>
    <property type="match status" value="1"/>
</dbReference>
<dbReference type="Gene3D" id="2.60.40.690">
    <property type="entry name" value="Alpha-macroglobulin, receptor-binding domain"/>
    <property type="match status" value="1"/>
</dbReference>
<dbReference type="Pfam" id="PF07703">
    <property type="entry name" value="A2M_BRD"/>
    <property type="match status" value="1"/>
</dbReference>
<dbReference type="Pfam" id="PF01835">
    <property type="entry name" value="MG2"/>
    <property type="match status" value="1"/>
</dbReference>
<organism evidence="5 6">
    <name type="scientific">Danaus chrysippus</name>
    <name type="common">African queen</name>
    <dbReference type="NCBI Taxonomy" id="151541"/>
    <lineage>
        <taxon>Eukaryota</taxon>
        <taxon>Metazoa</taxon>
        <taxon>Ecdysozoa</taxon>
        <taxon>Arthropoda</taxon>
        <taxon>Hexapoda</taxon>
        <taxon>Insecta</taxon>
        <taxon>Pterygota</taxon>
        <taxon>Neoptera</taxon>
        <taxon>Endopterygota</taxon>
        <taxon>Lepidoptera</taxon>
        <taxon>Glossata</taxon>
        <taxon>Ditrysia</taxon>
        <taxon>Papilionoidea</taxon>
        <taxon>Nymphalidae</taxon>
        <taxon>Danainae</taxon>
        <taxon>Danaini</taxon>
        <taxon>Danaina</taxon>
        <taxon>Danaus</taxon>
        <taxon>Anosia</taxon>
    </lineage>
</organism>
<dbReference type="EMBL" id="CAKASE010000050">
    <property type="protein sequence ID" value="CAG9564308.1"/>
    <property type="molecule type" value="Genomic_DNA"/>
</dbReference>
<dbReference type="SMART" id="SM01360">
    <property type="entry name" value="A2M"/>
    <property type="match status" value="1"/>
</dbReference>
<dbReference type="PANTHER" id="PTHR11412:SF171">
    <property type="entry name" value="PREGNANCY ZONE PROTEIN-LIKE PROTEIN"/>
    <property type="match status" value="1"/>
</dbReference>
<dbReference type="InterPro" id="IPR011626">
    <property type="entry name" value="Alpha-macroglobulin_TED"/>
</dbReference>
<evidence type="ECO:0000259" key="2">
    <source>
        <dbReference type="SMART" id="SM01359"/>
    </source>
</evidence>
<evidence type="ECO:0000259" key="4">
    <source>
        <dbReference type="SMART" id="SM01361"/>
    </source>
</evidence>
<dbReference type="InterPro" id="IPR002890">
    <property type="entry name" value="MG2"/>
</dbReference>
<dbReference type="Pfam" id="PF07677">
    <property type="entry name" value="A2M_recep"/>
    <property type="match status" value="1"/>
</dbReference>
<keyword evidence="6" id="KW-1185">Reference proteome</keyword>
<feature type="domain" description="Alpha-2-macroglobulin" evidence="3">
    <location>
        <begin position="718"/>
        <end position="807"/>
    </location>
</feature>
<feature type="domain" description="Alpha-macroglobulin receptor-binding" evidence="4">
    <location>
        <begin position="1335"/>
        <end position="1428"/>
    </location>
</feature>
<dbReference type="InterPro" id="IPR008930">
    <property type="entry name" value="Terpenoid_cyclase/PrenylTrfase"/>
</dbReference>
<dbReference type="Proteomes" id="UP000789524">
    <property type="component" value="Unassembled WGS sequence"/>
</dbReference>
<evidence type="ECO:0000313" key="5">
    <source>
        <dbReference type="EMBL" id="CAG9564308.1"/>
    </source>
</evidence>
<dbReference type="Pfam" id="PF07678">
    <property type="entry name" value="TED_complement"/>
    <property type="match status" value="1"/>
</dbReference>
<evidence type="ECO:0000259" key="3">
    <source>
        <dbReference type="SMART" id="SM01360"/>
    </source>
</evidence>
<dbReference type="SMART" id="SM01359">
    <property type="entry name" value="A2M_N_2"/>
    <property type="match status" value="1"/>
</dbReference>
<dbReference type="GO" id="GO:0005615">
    <property type="term" value="C:extracellular space"/>
    <property type="evidence" value="ECO:0007669"/>
    <property type="project" value="InterPro"/>
</dbReference>
<dbReference type="SUPFAM" id="SSF49410">
    <property type="entry name" value="Alpha-macroglobulin receptor domain"/>
    <property type="match status" value="1"/>
</dbReference>
<protein>
    <submittedName>
        <fullName evidence="5">(African queen) hypothetical protein</fullName>
    </submittedName>
</protein>
<dbReference type="InterPro" id="IPR011625">
    <property type="entry name" value="A2M_N_BRD"/>
</dbReference>
<reference evidence="5" key="1">
    <citation type="submission" date="2021-09" db="EMBL/GenBank/DDBJ databases">
        <authorList>
            <person name="Martin H S."/>
        </authorList>
    </citation>
    <scope>NUCLEOTIDE SEQUENCE</scope>
</reference>
<comment type="caution">
    <text evidence="5">The sequence shown here is derived from an EMBL/GenBank/DDBJ whole genome shotgun (WGS) entry which is preliminary data.</text>
</comment>
<sequence>MISQLEKCEDRLGEDSVQNKTHKDYDLAGISSPCTDRNHIFLIPGALTAGGSSRACVSRFYTEGSAQMTLTLNVDGETVTSSRDLQSGDGGCLDISVPQRPNSKADVYINIRYPQCVWERHMRVRVSTGRVVVIHTERARYKPGDLVRVRALVVKADLTPAHTAIDEIWLEGPGGWGVKTAQWLKLRPRLGLVQVQHQLDDIAPPGKWRVRTRLADGAQFSSSFLVGNYELPPFQLTVRHSPRILRTSERLVWTVCVRYPWSEAVEGMLVIRLRGAGGGDSAGIRTAVRLKAPRACHRHAAAAKRIGLNGDNPPDVVVADFSFEEEGTGVWQNTTVVSQVVDEALTLEFLTKHRVIISPGLPHKIKIKATRWDSKPAVNERVNVCRSPSSIIASQFNSTEAICVNATTDEKGIARVMFNADDSPYYNLQASINNTRTTTQVLVVRSGRAALGALRSEQHGAALLPLYIDLKVVAPLTVHFVVITRGGIIFRWGATTQCPITSQTDKIITSPRNSVCPNTNPYSIDKILNNNLESNSTELETLLDNYLSKVMLPIKVSPQMCPESHLIAYFYHNDELITASKHFEMEDCFVRKVDATWSPRLVTPGSLATLQLTTPGPALCALTVLDTASKWIQYENIRELVMNGLKTLMDSHRNLTEHDAAWECFLTSDSPVLSTSRDLLSWWLASAGVRLLGDRPSSCEAPELMIDDVLPRSDFSESWLWKLAAVSSRGSLSVTSRAPHTVTRYEATALCVSRAGLAISPPAVLQVFREVFIHASGPRRVRRGDAIVVPYRVFNYLYTPHAVEIVISTNHVVDGLTREVVCLSARASVARRMLVTCQESDLLSIKITGLKNANCSTDYRKFSDEVIINIQVDPEGVPVREMKSALLCGVDSVNFTSSSEVTWDWSSERALPGTETLTVWTTTDLMGPLLAHADGLVDLPRGCGEQNMARLATALLALRLLDPHSPAADDTKDQVARGFTRQLQYAHVGGGFSAFGKNDPTPSTWLTAFSLRYMKKAYEVISGSSPLPPVLELSQAWLLNQQLENGCFRNTGHVFHHLLKGGLDEGGEIANVALTAYVIASLTETSLPYKILNNSLPCLRALVPMRTKTNSRVYAQALITYAFMKLRKYEELGNDTLMGSLEEDYLRELIELLRIAKRSGDFVWWETGNLATSIEATGYALLALSECPPRRGCEVAAAGSLRWLAAHRGTTGGFLSTQDTLVALEGMSRLSPLPAGGLVTLQSGDDTRVVTPKAIPELMKMKVDQLRVAVEGPGCALVQATHSYNTLEPHEHQLEPSSLSVHTNVQTDGPFDCVNDICFCAAIVKVCAWWRGSLPAMSVLSVTMPTGYTPSATHLYSQLNNQTLLRRVEISSASNKVSMYLGTRDASTSTDGQECYTLHLVGPRLKTKPAYVEIIDYYRPHVRDIQMFTIPEDCPPRIAPDDSNQYLPSDNLFSKAKSLDGEDVVISYEYTIDDLPEGIPLEDPIYDNLTRINKIIDKKPNKDVSKNIFNDKLTNSTDATNTGRTEELKKHNEKIQMDYERRSDDLKDNTSVVSQVTAQTQSSEPKESLNPNLSSFHVIYSDQDLQVPSGIEGPVPAIVLPPPEFLARNRGIYTMPTK</sequence>
<dbReference type="InterPro" id="IPR047565">
    <property type="entry name" value="Alpha-macroglob_thiol-ester_cl"/>
</dbReference>
<dbReference type="InterPro" id="IPR001599">
    <property type="entry name" value="Macroglobln_a2"/>
</dbReference>
<accession>A0A8J2VZF6</accession>
<feature type="domain" description="Alpha-2-macroglobulin bait region" evidence="2">
    <location>
        <begin position="451"/>
        <end position="632"/>
    </location>
</feature>
<dbReference type="Gene3D" id="2.60.40.10">
    <property type="entry name" value="Immunoglobulins"/>
    <property type="match status" value="1"/>
</dbReference>
<dbReference type="Pfam" id="PF00207">
    <property type="entry name" value="A2M"/>
    <property type="match status" value="1"/>
</dbReference>
<gene>
    <name evidence="5" type="ORF">DCHRY22_LOCUS5317</name>
</gene>
<dbReference type="InterPro" id="IPR050473">
    <property type="entry name" value="A2M/Complement_sys"/>
</dbReference>
<dbReference type="GO" id="GO:0004866">
    <property type="term" value="F:endopeptidase inhibitor activity"/>
    <property type="evidence" value="ECO:0007669"/>
    <property type="project" value="InterPro"/>
</dbReference>
<dbReference type="SMART" id="SM01361">
    <property type="entry name" value="A2M_recep"/>
    <property type="match status" value="1"/>
</dbReference>
<dbReference type="SUPFAM" id="SSF48239">
    <property type="entry name" value="Terpenoid cyclases/Protein prenyltransferases"/>
    <property type="match status" value="1"/>
</dbReference>
<name>A0A8J2VZF6_9NEOP</name>
<dbReference type="InterPro" id="IPR036595">
    <property type="entry name" value="A-macroglobulin_rcpt-bd_sf"/>
</dbReference>
<dbReference type="Gene3D" id="2.60.40.1930">
    <property type="match status" value="2"/>
</dbReference>
<dbReference type="InterPro" id="IPR019742">
    <property type="entry name" value="MacrogloblnA2_CS"/>
</dbReference>